<evidence type="ECO:0000313" key="3">
    <source>
        <dbReference type="EMBL" id="KAK3916778.1"/>
    </source>
</evidence>
<dbReference type="GO" id="GO:0046983">
    <property type="term" value="F:protein dimerization activity"/>
    <property type="evidence" value="ECO:0007669"/>
    <property type="project" value="InterPro"/>
</dbReference>
<reference evidence="3" key="1">
    <citation type="submission" date="2021-07" db="EMBL/GenBank/DDBJ databases">
        <authorList>
            <person name="Catto M.A."/>
            <person name="Jacobson A."/>
            <person name="Kennedy G."/>
            <person name="Labadie P."/>
            <person name="Hunt B.G."/>
            <person name="Srinivasan R."/>
        </authorList>
    </citation>
    <scope>NUCLEOTIDE SEQUENCE</scope>
    <source>
        <strain evidence="3">PL_HMW_Pooled</strain>
        <tissue evidence="3">Head</tissue>
    </source>
</reference>
<dbReference type="Proteomes" id="UP001219518">
    <property type="component" value="Unassembled WGS sequence"/>
</dbReference>
<name>A0AAE1H9B5_9NEOP</name>
<organism evidence="3 4">
    <name type="scientific">Frankliniella fusca</name>
    <dbReference type="NCBI Taxonomy" id="407009"/>
    <lineage>
        <taxon>Eukaryota</taxon>
        <taxon>Metazoa</taxon>
        <taxon>Ecdysozoa</taxon>
        <taxon>Arthropoda</taxon>
        <taxon>Hexapoda</taxon>
        <taxon>Insecta</taxon>
        <taxon>Pterygota</taxon>
        <taxon>Neoptera</taxon>
        <taxon>Paraneoptera</taxon>
        <taxon>Thysanoptera</taxon>
        <taxon>Terebrantia</taxon>
        <taxon>Thripoidea</taxon>
        <taxon>Thripidae</taxon>
        <taxon>Frankliniella</taxon>
    </lineage>
</organism>
<evidence type="ECO:0000313" key="4">
    <source>
        <dbReference type="Proteomes" id="UP001219518"/>
    </source>
</evidence>
<feature type="domain" description="DUF4371" evidence="2">
    <location>
        <begin position="154"/>
        <end position="259"/>
    </location>
</feature>
<dbReference type="AlphaFoldDB" id="A0AAE1H9B5"/>
<accession>A0AAE1H9B5</accession>
<feature type="domain" description="HAT C-terminal dimerisation" evidence="1">
    <location>
        <begin position="605"/>
        <end position="660"/>
    </location>
</feature>
<keyword evidence="4" id="KW-1185">Reference proteome</keyword>
<dbReference type="Pfam" id="PF14291">
    <property type="entry name" value="DUF4371"/>
    <property type="match status" value="1"/>
</dbReference>
<dbReference type="InterPro" id="IPR025398">
    <property type="entry name" value="DUF4371"/>
</dbReference>
<protein>
    <submittedName>
        <fullName evidence="3">Zinc finger MYM-type protein 1</fullName>
    </submittedName>
</protein>
<comment type="caution">
    <text evidence="3">The sequence shown here is derived from an EMBL/GenBank/DDBJ whole genome shotgun (WGS) entry which is preliminary data.</text>
</comment>
<sequence length="767" mass="86737">MGKEKKQPKVRGKYSKYAKHYNKDWEKEPEFKGWLEETAQNLQNNGLPEAWCKWCRCAFRAHKTDIRNHKKSQKHNINSAAVPRTSSGTLLSHGFVVKSNESKVKDLILSAHVACHSSVRTIDHLGEVINTVISKHESESKSSVPPLKLHRTKCSKIICKVISPCLQRDLVKDVGEGWFTLIIDESTDTTTLKHLALMIKYYSHKDKCMILDYLGIVETPECSADILYNVIKDFLKKIGLNIKKLFSLGTDGAANLCGSNHSVFALLKKNDCPNLHLVKCVCHGLDKCASKASAAFPASLEYLIRESRNWFSHSALRKVQYEREYKALTDGQKPPVLVKLATTRWLSWYGAVKSHSLQYFELQSLFRKAADADPERKKCPMAHQLAALHEDGAHLLYLAFLKPILRELASINTLFQSSSADVAVVYRDLKAFVFTIANAVVKPEAIRQTQPGGMLRLSEIQALKISLLRPENFKSRDLVDYGEGFWKVAADLKLPQEKMDEVQRCCKDFLVKFTHELVNRLPSCIEAIDGMRAFTPSIALASRGRPQFKQLPLKLVSDNGIDMEAMEMQWKKLGNMKFEEICPGKEESVDIVTFWGTVYDLKNAAGQQVFPDLARFVLAALTLPLSNAIVERLFSVLGIVKCKLRNRLSMEMLDALLRIRTHFHARGKCCNQFKPTTEMVDNFNSKCMYASSRSHRHQPEAGGSRSNTDDFEEWEIDNPEEVHDESEIAVGLSLEDGDIDASDSGRNPVEYDEIFDVMAELDIHLID</sequence>
<reference evidence="3" key="2">
    <citation type="journal article" date="2023" name="BMC Genomics">
        <title>Pest status, molecular evolution, and epigenetic factors derived from the genome assembly of Frankliniella fusca, a thysanopteran phytovirus vector.</title>
        <authorList>
            <person name="Catto M.A."/>
            <person name="Labadie P.E."/>
            <person name="Jacobson A.L."/>
            <person name="Kennedy G.G."/>
            <person name="Srinivasan R."/>
            <person name="Hunt B.G."/>
        </authorList>
    </citation>
    <scope>NUCLEOTIDE SEQUENCE</scope>
    <source>
        <strain evidence="3">PL_HMW_Pooled</strain>
    </source>
</reference>
<evidence type="ECO:0000259" key="2">
    <source>
        <dbReference type="Pfam" id="PF14291"/>
    </source>
</evidence>
<dbReference type="PANTHER" id="PTHR37162:SF1">
    <property type="entry name" value="BED-TYPE DOMAIN-CONTAINING PROTEIN"/>
    <property type="match status" value="1"/>
</dbReference>
<dbReference type="InterPro" id="IPR012337">
    <property type="entry name" value="RNaseH-like_sf"/>
</dbReference>
<gene>
    <name evidence="3" type="ORF">KUF71_025873</name>
</gene>
<dbReference type="PANTHER" id="PTHR37162">
    <property type="entry name" value="HAT FAMILY DIMERISATION DOMAINCONTAINING PROTEIN-RELATED"/>
    <property type="match status" value="1"/>
</dbReference>
<proteinExistence type="predicted"/>
<dbReference type="InterPro" id="IPR008906">
    <property type="entry name" value="HATC_C_dom"/>
</dbReference>
<evidence type="ECO:0000259" key="1">
    <source>
        <dbReference type="Pfam" id="PF05699"/>
    </source>
</evidence>
<dbReference type="SUPFAM" id="SSF53098">
    <property type="entry name" value="Ribonuclease H-like"/>
    <property type="match status" value="1"/>
</dbReference>
<dbReference type="EMBL" id="JAHWGI010000599">
    <property type="protein sequence ID" value="KAK3916778.1"/>
    <property type="molecule type" value="Genomic_DNA"/>
</dbReference>
<dbReference type="Pfam" id="PF05699">
    <property type="entry name" value="Dimer_Tnp_hAT"/>
    <property type="match status" value="1"/>
</dbReference>